<evidence type="ECO:0000313" key="10">
    <source>
        <dbReference type="EMBL" id="CDZ23652.1"/>
    </source>
</evidence>
<dbReference type="InterPro" id="IPR011529">
    <property type="entry name" value="Glu_5kinase"/>
</dbReference>
<feature type="binding site" evidence="8">
    <location>
        <position position="158"/>
    </location>
    <ligand>
        <name>substrate</name>
    </ligand>
</feature>
<evidence type="ECO:0000256" key="1">
    <source>
        <dbReference type="ARBA" id="ARBA00022490"/>
    </source>
</evidence>
<evidence type="ECO:0000256" key="2">
    <source>
        <dbReference type="ARBA" id="ARBA00022605"/>
    </source>
</evidence>
<comment type="similarity">
    <text evidence="8">Belongs to the glutamate 5-kinase family.</text>
</comment>
<sequence length="268" mass="29108">MNRLIKNAKRIVVKVGTSTLTYPNGKLNIRRISQLVRVLSDFKNEGKEIVLVTSGAIGVGTARLKLKERPKETRMKQAAAAIGQCELMYLYDKLFGEYGHITAQILMTRIITDRDNTRVNLINTFNTLLKLGAVPIVNENDSVAVEEIECDDIAFGGNDTLSAVVATLIEADVLILLSDIEGLYDSDPHKNPDAKLIPCVDKIDDYIRSLAGGAGSSLGTGGMVTKIEAAQIATEAGIDMVIMDGSDPQKLYDLFEGKSVGTIFHAKH</sequence>
<keyword evidence="5 8" id="KW-0547">Nucleotide-binding</keyword>
<dbReference type="EMBL" id="LM995447">
    <property type="protein sequence ID" value="CDZ23652.1"/>
    <property type="molecule type" value="Genomic_DNA"/>
</dbReference>
<keyword evidence="2 8" id="KW-0028">Amino-acid biosynthesis</keyword>
<evidence type="ECO:0000256" key="5">
    <source>
        <dbReference type="ARBA" id="ARBA00022741"/>
    </source>
</evidence>
<gene>
    <name evidence="8 10" type="primary">proB</name>
    <name evidence="10" type="ORF">CCDG5_0514</name>
</gene>
<comment type="function">
    <text evidence="8">Catalyzes the transfer of a phosphate group to glutamate to form L-glutamate 5-phosphate.</text>
</comment>
<accession>A0A078KM95</accession>
<feature type="binding site" evidence="8">
    <location>
        <position position="141"/>
    </location>
    <ligand>
        <name>substrate</name>
    </ligand>
</feature>
<dbReference type="AlphaFoldDB" id="A0A078KM95"/>
<name>A0A078KM95_9FIRM</name>
<keyword evidence="4 8" id="KW-0808">Transferase</keyword>
<dbReference type="GO" id="GO:0005829">
    <property type="term" value="C:cytosol"/>
    <property type="evidence" value="ECO:0007669"/>
    <property type="project" value="TreeGrafter"/>
</dbReference>
<feature type="binding site" evidence="8">
    <location>
        <position position="54"/>
    </location>
    <ligand>
        <name>substrate</name>
    </ligand>
</feature>
<dbReference type="KEGG" id="ccel:CCDG5_0514"/>
<evidence type="ECO:0000256" key="6">
    <source>
        <dbReference type="ARBA" id="ARBA00022777"/>
    </source>
</evidence>
<dbReference type="InterPro" id="IPR019797">
    <property type="entry name" value="Glutamate_5-kinase_CS"/>
</dbReference>
<keyword evidence="7 8" id="KW-0067">ATP-binding</keyword>
<dbReference type="Pfam" id="PF00696">
    <property type="entry name" value="AA_kinase"/>
    <property type="match status" value="1"/>
</dbReference>
<comment type="catalytic activity">
    <reaction evidence="8">
        <text>L-glutamate + ATP = L-glutamyl 5-phosphate + ADP</text>
        <dbReference type="Rhea" id="RHEA:14877"/>
        <dbReference type="ChEBI" id="CHEBI:29985"/>
        <dbReference type="ChEBI" id="CHEBI:30616"/>
        <dbReference type="ChEBI" id="CHEBI:58274"/>
        <dbReference type="ChEBI" id="CHEBI:456216"/>
        <dbReference type="EC" id="2.7.2.11"/>
    </reaction>
</comment>
<keyword evidence="3 8" id="KW-0641">Proline biosynthesis</keyword>
<dbReference type="InterPro" id="IPR001057">
    <property type="entry name" value="Glu/AcGlu_kinase"/>
</dbReference>
<dbReference type="InterPro" id="IPR005715">
    <property type="entry name" value="Glu_5kinase/COase_Synthase"/>
</dbReference>
<feature type="binding site" evidence="8">
    <location>
        <begin position="220"/>
        <end position="226"/>
    </location>
    <ligand>
        <name>ATP</name>
        <dbReference type="ChEBI" id="CHEBI:30616"/>
    </ligand>
</feature>
<keyword evidence="11" id="KW-1185">Reference proteome</keyword>
<dbReference type="EC" id="2.7.2.11" evidence="8"/>
<dbReference type="PIRSF" id="PIRSF000729">
    <property type="entry name" value="GK"/>
    <property type="match status" value="1"/>
</dbReference>
<feature type="binding site" evidence="8">
    <location>
        <begin position="178"/>
        <end position="179"/>
    </location>
    <ligand>
        <name>ATP</name>
        <dbReference type="ChEBI" id="CHEBI:30616"/>
    </ligand>
</feature>
<organism evidence="10 11">
    <name type="scientific">[Clostridium] cellulosi</name>
    <dbReference type="NCBI Taxonomy" id="29343"/>
    <lineage>
        <taxon>Bacteria</taxon>
        <taxon>Bacillati</taxon>
        <taxon>Bacillota</taxon>
        <taxon>Clostridia</taxon>
        <taxon>Eubacteriales</taxon>
        <taxon>Oscillospiraceae</taxon>
        <taxon>Oscillospiraceae incertae sedis</taxon>
    </lineage>
</organism>
<dbReference type="GO" id="GO:0005524">
    <property type="term" value="F:ATP binding"/>
    <property type="evidence" value="ECO:0007669"/>
    <property type="project" value="UniProtKB-KW"/>
</dbReference>
<dbReference type="STRING" id="29343.CCDG5_0514"/>
<evidence type="ECO:0000256" key="8">
    <source>
        <dbReference type="HAMAP-Rule" id="MF_00456"/>
    </source>
</evidence>
<evidence type="ECO:0000313" key="11">
    <source>
        <dbReference type="Proteomes" id="UP000032431"/>
    </source>
</evidence>
<dbReference type="PROSITE" id="PS00902">
    <property type="entry name" value="GLUTAMATE_5_KINASE"/>
    <property type="match status" value="1"/>
</dbReference>
<dbReference type="GO" id="GO:0004349">
    <property type="term" value="F:glutamate 5-kinase activity"/>
    <property type="evidence" value="ECO:0007669"/>
    <property type="project" value="UniProtKB-UniRule"/>
</dbReference>
<dbReference type="InterPro" id="IPR001048">
    <property type="entry name" value="Asp/Glu/Uridylate_kinase"/>
</dbReference>
<evidence type="ECO:0000256" key="7">
    <source>
        <dbReference type="ARBA" id="ARBA00022840"/>
    </source>
</evidence>
<dbReference type="FunFam" id="3.40.1160.10:FF:000018">
    <property type="entry name" value="Glutamate 5-kinase"/>
    <property type="match status" value="1"/>
</dbReference>
<dbReference type="PATRIC" id="fig|29343.3.peg.541"/>
<dbReference type="Proteomes" id="UP000032431">
    <property type="component" value="Chromosome I"/>
</dbReference>
<feature type="binding site" evidence="8">
    <location>
        <position position="14"/>
    </location>
    <ligand>
        <name>ATP</name>
        <dbReference type="ChEBI" id="CHEBI:30616"/>
    </ligand>
</feature>
<comment type="pathway">
    <text evidence="8">Amino-acid biosynthesis; L-proline biosynthesis; L-glutamate 5-semialdehyde from L-glutamate: step 1/2.</text>
</comment>
<dbReference type="UniPathway" id="UPA00098">
    <property type="reaction ID" value="UER00359"/>
</dbReference>
<evidence type="ECO:0000256" key="4">
    <source>
        <dbReference type="ARBA" id="ARBA00022679"/>
    </source>
</evidence>
<dbReference type="NCBIfam" id="TIGR01027">
    <property type="entry name" value="proB"/>
    <property type="match status" value="1"/>
</dbReference>
<dbReference type="Gene3D" id="3.40.1160.10">
    <property type="entry name" value="Acetylglutamate kinase-like"/>
    <property type="match status" value="1"/>
</dbReference>
<dbReference type="CDD" id="cd04242">
    <property type="entry name" value="AAK_G5K_ProB"/>
    <property type="match status" value="1"/>
</dbReference>
<dbReference type="HAMAP" id="MF_00456">
    <property type="entry name" value="ProB"/>
    <property type="match status" value="1"/>
</dbReference>
<keyword evidence="1 8" id="KW-0963">Cytoplasm</keyword>
<feature type="domain" description="Aspartate/glutamate/uridylate kinase" evidence="9">
    <location>
        <begin position="9"/>
        <end position="244"/>
    </location>
</feature>
<dbReference type="OrthoDB" id="9804434at2"/>
<dbReference type="PANTHER" id="PTHR43654:SF1">
    <property type="entry name" value="ISOPENTENYL PHOSPHATE KINASE"/>
    <property type="match status" value="1"/>
</dbReference>
<dbReference type="PRINTS" id="PR00474">
    <property type="entry name" value="GLU5KINASE"/>
</dbReference>
<dbReference type="SUPFAM" id="SSF53633">
    <property type="entry name" value="Carbamate kinase-like"/>
    <property type="match status" value="1"/>
</dbReference>
<reference evidence="11" key="1">
    <citation type="submission" date="2014-07" db="EMBL/GenBank/DDBJ databases">
        <authorList>
            <person name="Wibberg D."/>
        </authorList>
    </citation>
    <scope>NUCLEOTIDE SEQUENCE [LARGE SCALE GENOMIC DNA]</scope>
    <source>
        <strain evidence="11">DG5</strain>
    </source>
</reference>
<dbReference type="InterPro" id="IPR041739">
    <property type="entry name" value="G5K_ProB"/>
</dbReference>
<dbReference type="InterPro" id="IPR036393">
    <property type="entry name" value="AceGlu_kinase-like_sf"/>
</dbReference>
<evidence type="ECO:0000256" key="3">
    <source>
        <dbReference type="ARBA" id="ARBA00022650"/>
    </source>
</evidence>
<dbReference type="HOGENOM" id="CLU_025400_0_2_9"/>
<evidence type="ECO:0000259" key="9">
    <source>
        <dbReference type="Pfam" id="PF00696"/>
    </source>
</evidence>
<comment type="subcellular location">
    <subcellularLocation>
        <location evidence="8">Cytoplasm</location>
    </subcellularLocation>
</comment>
<proteinExistence type="inferred from homology"/>
<dbReference type="PANTHER" id="PTHR43654">
    <property type="entry name" value="GLUTAMATE 5-KINASE"/>
    <property type="match status" value="1"/>
</dbReference>
<keyword evidence="6 8" id="KW-0418">Kinase</keyword>
<protein>
    <recommendedName>
        <fullName evidence="8">Glutamate 5-kinase</fullName>
        <ecNumber evidence="8">2.7.2.11</ecNumber>
    </recommendedName>
    <alternativeName>
        <fullName evidence="8">Gamma-glutamyl kinase</fullName>
        <shortName evidence="8">GK</shortName>
    </alternativeName>
</protein>
<dbReference type="GO" id="GO:0055129">
    <property type="term" value="P:L-proline biosynthetic process"/>
    <property type="evidence" value="ECO:0007669"/>
    <property type="project" value="UniProtKB-UniRule"/>
</dbReference>